<evidence type="ECO:0000313" key="1">
    <source>
        <dbReference type="Proteomes" id="UP000887574"/>
    </source>
</evidence>
<dbReference type="WBParaSite" id="jg15786">
    <property type="protein sequence ID" value="jg15786"/>
    <property type="gene ID" value="jg15786"/>
</dbReference>
<evidence type="ECO:0000313" key="2">
    <source>
        <dbReference type="WBParaSite" id="jg15786"/>
    </source>
</evidence>
<dbReference type="AlphaFoldDB" id="A0A915D5H3"/>
<keyword evidence="1" id="KW-1185">Reference proteome</keyword>
<dbReference type="Proteomes" id="UP000887574">
    <property type="component" value="Unplaced"/>
</dbReference>
<protein>
    <submittedName>
        <fullName evidence="2">Uncharacterized protein</fullName>
    </submittedName>
</protein>
<dbReference type="PROSITE" id="PS51835">
    <property type="entry name" value="DENN_C9ORF72"/>
    <property type="match status" value="1"/>
</dbReference>
<dbReference type="InterPro" id="IPR027819">
    <property type="entry name" value="C9orf72"/>
</dbReference>
<proteinExistence type="predicted"/>
<accession>A0A915D5H3</accession>
<name>A0A915D5H3_9BILA</name>
<reference evidence="2" key="1">
    <citation type="submission" date="2022-11" db="UniProtKB">
        <authorList>
            <consortium name="WormBaseParasite"/>
        </authorList>
    </citation>
    <scope>IDENTIFICATION</scope>
</reference>
<organism evidence="1 2">
    <name type="scientific">Ditylenchus dipsaci</name>
    <dbReference type="NCBI Taxonomy" id="166011"/>
    <lineage>
        <taxon>Eukaryota</taxon>
        <taxon>Metazoa</taxon>
        <taxon>Ecdysozoa</taxon>
        <taxon>Nematoda</taxon>
        <taxon>Chromadorea</taxon>
        <taxon>Rhabditida</taxon>
        <taxon>Tylenchina</taxon>
        <taxon>Tylenchomorpha</taxon>
        <taxon>Sphaerularioidea</taxon>
        <taxon>Anguinidae</taxon>
        <taxon>Anguininae</taxon>
        <taxon>Ditylenchus</taxon>
    </lineage>
</organism>
<sequence>MEADLFEHIYNSLEQHKKRIKLPLRNACPISKIIWSSFDYMAGPELKFVWEADYLDSSQDHCESVSHLNAGASSTHLLDETATMDGSTDSSFQRIPMKAKILLQEINMKILTNFAVENF</sequence>
<dbReference type="GO" id="GO:0005085">
    <property type="term" value="F:guanyl-nucleotide exchange factor activity"/>
    <property type="evidence" value="ECO:0007669"/>
    <property type="project" value="InterPro"/>
</dbReference>